<dbReference type="PANTHER" id="PTHR34070">
    <property type="entry name" value="ARMADILLO-TYPE FOLD"/>
    <property type="match status" value="1"/>
</dbReference>
<organism evidence="1 2">
    <name type="scientific">Lacticaseibacillus pantheris DSM 15945 = JCM 12539 = NBRC 106106</name>
    <dbReference type="NCBI Taxonomy" id="1423783"/>
    <lineage>
        <taxon>Bacteria</taxon>
        <taxon>Bacillati</taxon>
        <taxon>Bacillota</taxon>
        <taxon>Bacilli</taxon>
        <taxon>Lactobacillales</taxon>
        <taxon>Lactobacillaceae</taxon>
        <taxon>Lacticaseibacillus</taxon>
    </lineage>
</organism>
<dbReference type="Gene3D" id="1.20.1660.10">
    <property type="entry name" value="Hypothetical protein (EF3068)"/>
    <property type="match status" value="1"/>
</dbReference>
<keyword evidence="2" id="KW-1185">Reference proteome</keyword>
<evidence type="ECO:0000313" key="2">
    <source>
        <dbReference type="Proteomes" id="UP000051922"/>
    </source>
</evidence>
<reference evidence="1 2" key="1">
    <citation type="journal article" date="2015" name="Genome Announc.">
        <title>Expanding the biotechnology potential of lactobacilli through comparative genomics of 213 strains and associated genera.</title>
        <authorList>
            <person name="Sun Z."/>
            <person name="Harris H.M."/>
            <person name="McCann A."/>
            <person name="Guo C."/>
            <person name="Argimon S."/>
            <person name="Zhang W."/>
            <person name="Yang X."/>
            <person name="Jeffery I.B."/>
            <person name="Cooney J.C."/>
            <person name="Kagawa T.F."/>
            <person name="Liu W."/>
            <person name="Song Y."/>
            <person name="Salvetti E."/>
            <person name="Wrobel A."/>
            <person name="Rasinkangas P."/>
            <person name="Parkhill J."/>
            <person name="Rea M.C."/>
            <person name="O'Sullivan O."/>
            <person name="Ritari J."/>
            <person name="Douillard F.P."/>
            <person name="Paul Ross R."/>
            <person name="Yang R."/>
            <person name="Briner A.E."/>
            <person name="Felis G.E."/>
            <person name="de Vos W.M."/>
            <person name="Barrangou R."/>
            <person name="Klaenhammer T.R."/>
            <person name="Caufield P.W."/>
            <person name="Cui Y."/>
            <person name="Zhang H."/>
            <person name="O'Toole P.W."/>
        </authorList>
    </citation>
    <scope>NUCLEOTIDE SEQUENCE [LARGE SCALE GENOMIC DNA]</scope>
    <source>
        <strain evidence="1 2">DSM 15945</strain>
    </source>
</reference>
<name>A0A0R1TWK0_9LACO</name>
<sequence length="227" mass="26620">MANSASKARTADFQLVGNSDSAQRMAANTGNQFDFLGVLVGQRRQQSTDLVHSSKQWSIVEIFSAMGDLFSRPEREYQYVAIDIAIANVRRFDIDDMQHFCQWITVNAWRDTGDNWRQFFSKYLTFHREQKPMVFALFFKNENIWLRRIAILLQINEDFSLDTDMLSAAILYDRNTDDKQIQLAIGRALRTYSKYNPVWVRNFLRQHGLSMVAAKEARRYLLSYDFE</sequence>
<accession>A0A0R1TWK0</accession>
<dbReference type="EMBL" id="AZFJ01000052">
    <property type="protein sequence ID" value="KRL85596.1"/>
    <property type="molecule type" value="Genomic_DNA"/>
</dbReference>
<evidence type="ECO:0000313" key="1">
    <source>
        <dbReference type="EMBL" id="KRL85596.1"/>
    </source>
</evidence>
<dbReference type="Pfam" id="PF08713">
    <property type="entry name" value="DNA_alkylation"/>
    <property type="match status" value="1"/>
</dbReference>
<protein>
    <submittedName>
        <fullName evidence="1">DNA alkylation repair enzyme</fullName>
    </submittedName>
</protein>
<dbReference type="PANTHER" id="PTHR34070:SF1">
    <property type="entry name" value="DNA ALKYLATION REPAIR PROTEIN"/>
    <property type="match status" value="1"/>
</dbReference>
<dbReference type="OrthoDB" id="9775346at2"/>
<proteinExistence type="predicted"/>
<dbReference type="Gene3D" id="1.25.40.290">
    <property type="entry name" value="ARM repeat domains"/>
    <property type="match status" value="1"/>
</dbReference>
<comment type="caution">
    <text evidence="1">The sequence shown here is derived from an EMBL/GenBank/DDBJ whole genome shotgun (WGS) entry which is preliminary data.</text>
</comment>
<dbReference type="AlphaFoldDB" id="A0A0R1TWK0"/>
<dbReference type="InterPro" id="IPR016024">
    <property type="entry name" value="ARM-type_fold"/>
</dbReference>
<dbReference type="PATRIC" id="fig|1423783.4.peg.1813"/>
<dbReference type="Proteomes" id="UP000051922">
    <property type="component" value="Unassembled WGS sequence"/>
</dbReference>
<dbReference type="RefSeq" id="WP_082607940.1">
    <property type="nucleotide sequence ID" value="NZ_AZFJ01000052.1"/>
</dbReference>
<dbReference type="STRING" id="1423783.FC50_GL001770"/>
<gene>
    <name evidence="1" type="ORF">FC50_GL001770</name>
</gene>
<dbReference type="SUPFAM" id="SSF48371">
    <property type="entry name" value="ARM repeat"/>
    <property type="match status" value="1"/>
</dbReference>
<dbReference type="InterPro" id="IPR014825">
    <property type="entry name" value="DNA_alkylation"/>
</dbReference>